<comment type="caution">
    <text evidence="4">The sequence shown here is derived from an EMBL/GenBank/DDBJ whole genome shotgun (WGS) entry which is preliminary data.</text>
</comment>
<dbReference type="VEuPathDB" id="TriTrypDB:Lsey_0130_0180"/>
<dbReference type="OrthoDB" id="272768at2759"/>
<dbReference type="AlphaFoldDB" id="A0A0N0P5W2"/>
<keyword evidence="2" id="KW-1133">Transmembrane helix</keyword>
<feature type="transmembrane region" description="Helical" evidence="2">
    <location>
        <begin position="118"/>
        <end position="142"/>
    </location>
</feature>
<evidence type="ECO:0008006" key="6">
    <source>
        <dbReference type="Google" id="ProtNLM"/>
    </source>
</evidence>
<dbReference type="Proteomes" id="UP000038009">
    <property type="component" value="Unassembled WGS sequence"/>
</dbReference>
<protein>
    <recommendedName>
        <fullName evidence="6">Enriched in surface-labeled proteome protein 11</fullName>
    </recommendedName>
</protein>
<evidence type="ECO:0000256" key="2">
    <source>
        <dbReference type="SAM" id="Phobius"/>
    </source>
</evidence>
<reference evidence="4 5" key="1">
    <citation type="journal article" date="2015" name="PLoS Pathog.">
        <title>Leptomonas seymouri: Adaptations to the Dixenous Life Cycle Analyzed by Genome Sequencing, Transcriptome Profiling and Co-infection with Leishmania donovani.</title>
        <authorList>
            <person name="Kraeva N."/>
            <person name="Butenko A."/>
            <person name="Hlavacova J."/>
            <person name="Kostygov A."/>
            <person name="Myskova J."/>
            <person name="Grybchuk D."/>
            <person name="Lestinova T."/>
            <person name="Votypka J."/>
            <person name="Volf P."/>
            <person name="Opperdoes F."/>
            <person name="Flegontov P."/>
            <person name="Lukes J."/>
            <person name="Yurchenko V."/>
        </authorList>
    </citation>
    <scope>NUCLEOTIDE SEQUENCE [LARGE SCALE GENOMIC DNA]</scope>
    <source>
        <strain evidence="4 5">ATCC 30220</strain>
    </source>
</reference>
<gene>
    <name evidence="4" type="ORF">ABL78_4488</name>
</gene>
<evidence type="ECO:0000256" key="3">
    <source>
        <dbReference type="SAM" id="SignalP"/>
    </source>
</evidence>
<feature type="chain" id="PRO_5005857140" description="Enriched in surface-labeled proteome protein 11" evidence="3">
    <location>
        <begin position="31"/>
        <end position="242"/>
    </location>
</feature>
<dbReference type="OMA" id="WFDGYPK"/>
<keyword evidence="5" id="KW-1185">Reference proteome</keyword>
<keyword evidence="2" id="KW-0472">Membrane</keyword>
<proteinExistence type="predicted"/>
<feature type="signal peptide" evidence="3">
    <location>
        <begin position="1"/>
        <end position="30"/>
    </location>
</feature>
<keyword evidence="2" id="KW-0812">Transmembrane</keyword>
<evidence type="ECO:0000313" key="4">
    <source>
        <dbReference type="EMBL" id="KPI86457.1"/>
    </source>
</evidence>
<sequence length="242" mass="26669">MRWSTPRSPATAATLLLVASLVFFSPSAYPRFGIAGVLLAEASPKLRYCAQLADLLDYGVNRALLSTGSEIYYLNGYFFCADSAPAQYRCKCDLALACKEKLDPWGRNIGMCSCCRTWVIFCLIMFCIFFGLCISSSIYVLLLQGCWWCDGYVRPTAALIPRRGPTATCPPSLPLPDYLFRGYTSTDFVNVTSPSSEERAAPPETEGAQHVPTEERNTFRVAVNEYSGSSRAQTASEESSFV</sequence>
<evidence type="ECO:0000313" key="5">
    <source>
        <dbReference type="Proteomes" id="UP000038009"/>
    </source>
</evidence>
<feature type="region of interest" description="Disordered" evidence="1">
    <location>
        <begin position="193"/>
        <end position="216"/>
    </location>
</feature>
<evidence type="ECO:0000256" key="1">
    <source>
        <dbReference type="SAM" id="MobiDB-lite"/>
    </source>
</evidence>
<organism evidence="4 5">
    <name type="scientific">Leptomonas seymouri</name>
    <dbReference type="NCBI Taxonomy" id="5684"/>
    <lineage>
        <taxon>Eukaryota</taxon>
        <taxon>Discoba</taxon>
        <taxon>Euglenozoa</taxon>
        <taxon>Kinetoplastea</taxon>
        <taxon>Metakinetoplastina</taxon>
        <taxon>Trypanosomatida</taxon>
        <taxon>Trypanosomatidae</taxon>
        <taxon>Leishmaniinae</taxon>
        <taxon>Leptomonas</taxon>
    </lineage>
</organism>
<keyword evidence="3" id="KW-0732">Signal</keyword>
<name>A0A0N0P5W2_LEPSE</name>
<accession>A0A0N0P5W2</accession>
<dbReference type="EMBL" id="LJSK01000130">
    <property type="protein sequence ID" value="KPI86457.1"/>
    <property type="molecule type" value="Genomic_DNA"/>
</dbReference>